<dbReference type="AlphaFoldDB" id="A0A173RHE0"/>
<evidence type="ECO:0000313" key="3">
    <source>
        <dbReference type="Proteomes" id="UP000095727"/>
    </source>
</evidence>
<sequence>MMEAKKKYEKPAFRLVTDLGSILECLYEVYGTDGTMLIAGNKLSDTVIYPFIRMIKKKCKAVDAEKLNLMLWKIYMVSSRKKEFVTAAKKELQPYLTKKDEKQIDTTYDTTYTIDRRH</sequence>
<dbReference type="Proteomes" id="UP000095727">
    <property type="component" value="Unassembled WGS sequence"/>
</dbReference>
<dbReference type="EMBL" id="QRXY01000003">
    <property type="protein sequence ID" value="RGU46993.1"/>
    <property type="molecule type" value="Genomic_DNA"/>
</dbReference>
<accession>A0A173RHE0</accession>
<evidence type="ECO:0000313" key="4">
    <source>
        <dbReference type="Proteomes" id="UP000285693"/>
    </source>
</evidence>
<organism evidence="1 3">
    <name type="scientific">Coprococcus comes</name>
    <dbReference type="NCBI Taxonomy" id="410072"/>
    <lineage>
        <taxon>Bacteria</taxon>
        <taxon>Bacillati</taxon>
        <taxon>Bacillota</taxon>
        <taxon>Clostridia</taxon>
        <taxon>Lachnospirales</taxon>
        <taxon>Lachnospiraceae</taxon>
        <taxon>Coprococcus</taxon>
    </lineage>
</organism>
<proteinExistence type="predicted"/>
<dbReference type="Proteomes" id="UP000285693">
    <property type="component" value="Unassembled WGS sequence"/>
</dbReference>
<evidence type="ECO:0000313" key="2">
    <source>
        <dbReference type="EMBL" id="RGU46993.1"/>
    </source>
</evidence>
<gene>
    <name evidence="2" type="ORF">DWW65_03655</name>
    <name evidence="1" type="ORF">ERS852574_00633</name>
</gene>
<protein>
    <submittedName>
        <fullName evidence="1">Uncharacterized protein</fullName>
    </submittedName>
</protein>
<dbReference type="EMBL" id="CYXR01000003">
    <property type="protein sequence ID" value="CUM77322.1"/>
    <property type="molecule type" value="Genomic_DNA"/>
</dbReference>
<reference evidence="1 3" key="1">
    <citation type="submission" date="2015-09" db="EMBL/GenBank/DDBJ databases">
        <authorList>
            <consortium name="Pathogen Informatics"/>
        </authorList>
    </citation>
    <scope>NUCLEOTIDE SEQUENCE [LARGE SCALE GENOMIC DNA]</scope>
    <source>
        <strain evidence="1 3">2789STDY5834962</strain>
    </source>
</reference>
<evidence type="ECO:0000313" key="1">
    <source>
        <dbReference type="EMBL" id="CUM77322.1"/>
    </source>
</evidence>
<reference evidence="2 4" key="2">
    <citation type="submission" date="2018-08" db="EMBL/GenBank/DDBJ databases">
        <title>A genome reference for cultivated species of the human gut microbiota.</title>
        <authorList>
            <person name="Zou Y."/>
            <person name="Xue W."/>
            <person name="Luo G."/>
        </authorList>
    </citation>
    <scope>NUCLEOTIDE SEQUENCE [LARGE SCALE GENOMIC DNA]</scope>
    <source>
        <strain evidence="2 4">AF16-31</strain>
    </source>
</reference>
<name>A0A173RHE0_9FIRM</name>
<dbReference type="RefSeq" id="WP_055155761.1">
    <property type="nucleotide sequence ID" value="NZ_CYXR01000003.1"/>
</dbReference>